<dbReference type="InterPro" id="IPR023366">
    <property type="entry name" value="ATP_synth_asu-like_sf"/>
</dbReference>
<dbReference type="InterPro" id="IPR017938">
    <property type="entry name" value="Riboflavin_synthase-like_b-brl"/>
</dbReference>
<sequence>MFALLAISAVKEEIIIFTGLVEEIGRVVQIIQSGEGMELTVSCSKVLEKTKIGDSIAVNGVCLTATSMGKDYFVADVMAETVRKSALANYRPSTVVNLERAMMIGDRFGGHMVQGHVDAVATLLEKTEIGNSIYFQFQGSPEITPLLVETGSIAINGVSLTLTEVMRDTFAVSVIPHTFHQSQFKVLQVGDLVNIECDIIGKYLAKWNRVEEKKQEIDKEKLTKYGF</sequence>
<evidence type="ECO:0000256" key="3">
    <source>
        <dbReference type="ARBA" id="ARBA00004887"/>
    </source>
</evidence>
<dbReference type="GO" id="GO:0004746">
    <property type="term" value="F:riboflavin synthase activity"/>
    <property type="evidence" value="ECO:0007669"/>
    <property type="project" value="UniProtKB-UniRule"/>
</dbReference>
<keyword evidence="6" id="KW-0686">Riboflavin biosynthesis</keyword>
<dbReference type="RefSeq" id="WP_160799248.1">
    <property type="nucleotide sequence ID" value="NZ_WUUL01000001.1"/>
</dbReference>
<dbReference type="Pfam" id="PF00677">
    <property type="entry name" value="Lum_binding"/>
    <property type="match status" value="2"/>
</dbReference>
<evidence type="ECO:0000256" key="10">
    <source>
        <dbReference type="PROSITE-ProRule" id="PRU00524"/>
    </source>
</evidence>
<dbReference type="PIRSF" id="PIRSF000498">
    <property type="entry name" value="Riboflavin_syn_A"/>
    <property type="match status" value="1"/>
</dbReference>
<feature type="domain" description="Lumazine-binding" evidence="11">
    <location>
        <begin position="112"/>
        <end position="208"/>
    </location>
</feature>
<feature type="repeat" description="Lumazine-binding" evidence="10">
    <location>
        <begin position="16"/>
        <end position="111"/>
    </location>
</feature>
<feature type="repeat" description="Lumazine-binding" evidence="10">
    <location>
        <begin position="112"/>
        <end position="208"/>
    </location>
</feature>
<dbReference type="Gene3D" id="2.40.30.20">
    <property type="match status" value="2"/>
</dbReference>
<dbReference type="GO" id="GO:0009231">
    <property type="term" value="P:riboflavin biosynthetic process"/>
    <property type="evidence" value="ECO:0007669"/>
    <property type="project" value="UniProtKB-KW"/>
</dbReference>
<dbReference type="InterPro" id="IPR001783">
    <property type="entry name" value="Lumazine-bd"/>
</dbReference>
<evidence type="ECO:0000256" key="2">
    <source>
        <dbReference type="ARBA" id="ARBA00002803"/>
    </source>
</evidence>
<evidence type="ECO:0000256" key="9">
    <source>
        <dbReference type="NCBIfam" id="TIGR00187"/>
    </source>
</evidence>
<comment type="catalytic activity">
    <reaction evidence="1">
        <text>2 6,7-dimethyl-8-(1-D-ribityl)lumazine + H(+) = 5-amino-6-(D-ribitylamino)uracil + riboflavin</text>
        <dbReference type="Rhea" id="RHEA:20772"/>
        <dbReference type="ChEBI" id="CHEBI:15378"/>
        <dbReference type="ChEBI" id="CHEBI:15934"/>
        <dbReference type="ChEBI" id="CHEBI:57986"/>
        <dbReference type="ChEBI" id="CHEBI:58201"/>
        <dbReference type="EC" id="2.5.1.9"/>
    </reaction>
</comment>
<evidence type="ECO:0000256" key="8">
    <source>
        <dbReference type="ARBA" id="ARBA00022737"/>
    </source>
</evidence>
<dbReference type="PANTHER" id="PTHR21098">
    <property type="entry name" value="RIBOFLAVIN SYNTHASE ALPHA CHAIN"/>
    <property type="match status" value="1"/>
</dbReference>
<keyword evidence="7 12" id="KW-0808">Transferase</keyword>
<gene>
    <name evidence="12" type="primary">ribE</name>
    <name evidence="12" type="ORF">GSM42_00205</name>
</gene>
<dbReference type="PANTHER" id="PTHR21098:SF0">
    <property type="entry name" value="RIBOFLAVIN SYNTHASE"/>
    <property type="match status" value="1"/>
</dbReference>
<comment type="pathway">
    <text evidence="3">Cofactor biosynthesis; riboflavin biosynthesis; riboflavin from 2-hydroxy-3-oxobutyl phosphate and 5-amino-6-(D-ribitylamino)uracil: step 2/2.</text>
</comment>
<dbReference type="FunFam" id="2.40.30.20:FF:000003">
    <property type="entry name" value="Riboflavin synthase, alpha subunit"/>
    <property type="match status" value="1"/>
</dbReference>
<feature type="domain" description="Lumazine-binding" evidence="11">
    <location>
        <begin position="16"/>
        <end position="111"/>
    </location>
</feature>
<dbReference type="EC" id="2.5.1.9" evidence="4 9"/>
<comment type="caution">
    <text evidence="12">The sequence shown here is derived from an EMBL/GenBank/DDBJ whole genome shotgun (WGS) entry which is preliminary data.</text>
</comment>
<dbReference type="SUPFAM" id="SSF63380">
    <property type="entry name" value="Riboflavin synthase domain-like"/>
    <property type="match status" value="2"/>
</dbReference>
<evidence type="ECO:0000313" key="12">
    <source>
        <dbReference type="EMBL" id="MXQ52194.1"/>
    </source>
</evidence>
<dbReference type="CDD" id="cd00402">
    <property type="entry name" value="Riboflavin_synthase_like"/>
    <property type="match status" value="1"/>
</dbReference>
<evidence type="ECO:0000256" key="1">
    <source>
        <dbReference type="ARBA" id="ARBA00000968"/>
    </source>
</evidence>
<evidence type="ECO:0000256" key="7">
    <source>
        <dbReference type="ARBA" id="ARBA00022679"/>
    </source>
</evidence>
<dbReference type="Proteomes" id="UP000430692">
    <property type="component" value="Unassembled WGS sequence"/>
</dbReference>
<proteinExistence type="predicted"/>
<dbReference type="EMBL" id="WUUL01000001">
    <property type="protein sequence ID" value="MXQ52194.1"/>
    <property type="molecule type" value="Genomic_DNA"/>
</dbReference>
<evidence type="ECO:0000256" key="5">
    <source>
        <dbReference type="ARBA" id="ARBA00013950"/>
    </source>
</evidence>
<dbReference type="NCBIfam" id="TIGR00187">
    <property type="entry name" value="ribE"/>
    <property type="match status" value="1"/>
</dbReference>
<dbReference type="NCBIfam" id="NF006767">
    <property type="entry name" value="PRK09289.1"/>
    <property type="match status" value="1"/>
</dbReference>
<reference evidence="12 13" key="1">
    <citation type="submission" date="2019-12" db="EMBL/GenBank/DDBJ databases">
        <title>Whole-genome analyses of novel actinobacteria.</title>
        <authorList>
            <person name="Sahin N."/>
            <person name="Saygin H."/>
        </authorList>
    </citation>
    <scope>NUCLEOTIDE SEQUENCE [LARGE SCALE GENOMIC DNA]</scope>
    <source>
        <strain evidence="12 13">KC615</strain>
    </source>
</reference>
<dbReference type="InterPro" id="IPR026017">
    <property type="entry name" value="Lumazine-bd_dom"/>
</dbReference>
<comment type="function">
    <text evidence="2">Catalyzes the dismutation of two molecules of 6,7-dimethyl-8-ribityllumazine, resulting in the formation of riboflavin and 5-amino-6-(D-ribitylamino)uracil.</text>
</comment>
<keyword evidence="13" id="KW-1185">Reference proteome</keyword>
<evidence type="ECO:0000256" key="6">
    <source>
        <dbReference type="ARBA" id="ARBA00022619"/>
    </source>
</evidence>
<organism evidence="12 13">
    <name type="scientific">Shimazuella alba</name>
    <dbReference type="NCBI Taxonomy" id="2690964"/>
    <lineage>
        <taxon>Bacteria</taxon>
        <taxon>Bacillati</taxon>
        <taxon>Bacillota</taxon>
        <taxon>Bacilli</taxon>
        <taxon>Bacillales</taxon>
        <taxon>Thermoactinomycetaceae</taxon>
        <taxon>Shimazuella</taxon>
    </lineage>
</organism>
<keyword evidence="8" id="KW-0677">Repeat</keyword>
<evidence type="ECO:0000256" key="4">
    <source>
        <dbReference type="ARBA" id="ARBA00012827"/>
    </source>
</evidence>
<protein>
    <recommendedName>
        <fullName evidence="5 9">Riboflavin synthase</fullName>
        <ecNumber evidence="4 9">2.5.1.9</ecNumber>
    </recommendedName>
</protein>
<evidence type="ECO:0000313" key="13">
    <source>
        <dbReference type="Proteomes" id="UP000430692"/>
    </source>
</evidence>
<accession>A0A6I4VUL1</accession>
<dbReference type="PROSITE" id="PS51177">
    <property type="entry name" value="LUMAZINE_BIND"/>
    <property type="match status" value="2"/>
</dbReference>
<evidence type="ECO:0000259" key="11">
    <source>
        <dbReference type="PROSITE" id="PS51177"/>
    </source>
</evidence>
<name>A0A6I4VUL1_9BACL</name>
<dbReference type="AlphaFoldDB" id="A0A6I4VUL1"/>